<comment type="caution">
    <text evidence="1">The sequence shown here is derived from an EMBL/GenBank/DDBJ whole genome shotgun (WGS) entry which is preliminary data.</text>
</comment>
<dbReference type="AlphaFoldDB" id="A0A7X0EW10"/>
<dbReference type="EMBL" id="JACHJB010000001">
    <property type="protein sequence ID" value="MBB6343804.1"/>
    <property type="molecule type" value="Genomic_DNA"/>
</dbReference>
<accession>A0A7X0EW10</accession>
<evidence type="ECO:0000313" key="1">
    <source>
        <dbReference type="EMBL" id="MBB6343804.1"/>
    </source>
</evidence>
<reference evidence="1 2" key="1">
    <citation type="submission" date="2020-08" db="EMBL/GenBank/DDBJ databases">
        <title>Sequencing the genomes of 1000 actinobacteria strains.</title>
        <authorList>
            <person name="Klenk H.-P."/>
        </authorList>
    </citation>
    <scope>NUCLEOTIDE SEQUENCE [LARGE SCALE GENOMIC DNA]</scope>
    <source>
        <strain evidence="1 2">DSM 45913</strain>
    </source>
</reference>
<sequence>MPQQHPQRRRLAVVHAAGLDVLHDGHASLSSC</sequence>
<name>A0A7X0EW10_9ACTN</name>
<proteinExistence type="predicted"/>
<protein>
    <submittedName>
        <fullName evidence="1">Uncharacterized protein</fullName>
    </submittedName>
</protein>
<organism evidence="1 2">
    <name type="scientific">Nonomuraea muscovyensis</name>
    <dbReference type="NCBI Taxonomy" id="1124761"/>
    <lineage>
        <taxon>Bacteria</taxon>
        <taxon>Bacillati</taxon>
        <taxon>Actinomycetota</taxon>
        <taxon>Actinomycetes</taxon>
        <taxon>Streptosporangiales</taxon>
        <taxon>Streptosporangiaceae</taxon>
        <taxon>Nonomuraea</taxon>
    </lineage>
</organism>
<keyword evidence="2" id="KW-1185">Reference proteome</keyword>
<evidence type="ECO:0000313" key="2">
    <source>
        <dbReference type="Proteomes" id="UP000583800"/>
    </source>
</evidence>
<gene>
    <name evidence="1" type="ORF">FHU36_000313</name>
</gene>
<dbReference type="Proteomes" id="UP000583800">
    <property type="component" value="Unassembled WGS sequence"/>
</dbReference>